<dbReference type="Pfam" id="PF00392">
    <property type="entry name" value="GntR"/>
    <property type="match status" value="1"/>
</dbReference>
<keyword evidence="1" id="KW-0805">Transcription regulation</keyword>
<proteinExistence type="predicted"/>
<dbReference type="CDD" id="cd07377">
    <property type="entry name" value="WHTH_GntR"/>
    <property type="match status" value="1"/>
</dbReference>
<dbReference type="InterPro" id="IPR000524">
    <property type="entry name" value="Tscrpt_reg_HTH_GntR"/>
</dbReference>
<feature type="domain" description="HTH gntR-type" evidence="4">
    <location>
        <begin position="10"/>
        <end position="78"/>
    </location>
</feature>
<dbReference type="PANTHER" id="PTHR43537">
    <property type="entry name" value="TRANSCRIPTIONAL REGULATOR, GNTR FAMILY"/>
    <property type="match status" value="1"/>
</dbReference>
<dbReference type="Gene3D" id="1.20.120.530">
    <property type="entry name" value="GntR ligand-binding domain-like"/>
    <property type="match status" value="1"/>
</dbReference>
<evidence type="ECO:0000256" key="2">
    <source>
        <dbReference type="ARBA" id="ARBA00023125"/>
    </source>
</evidence>
<dbReference type="InterPro" id="IPR008920">
    <property type="entry name" value="TF_FadR/GntR_C"/>
</dbReference>
<sequence>MSETERITRRRLSDEVFDRLRAMIVSGELGVGDAVPSERELMDRFGVGRPAIRQAMQALSNMGLITISHGERARVCDLTAEKLFQQIDLPAQMMLSSSPRSLEQLLEVRVFFERGMARIAAERATAEDLHCLRGWLERQRASLDDITVFVRHDMRLHIEIARISGNPIFLATCQALLGWVRHYHIELLHWSGKENVTLAEHDEILSAIAAHDPARAEAAMVRHLQRSSTLYVHAHPDAVSPARQPS</sequence>
<name>A0A5R9JDM6_9PROT</name>
<dbReference type="NCBIfam" id="NF003011">
    <property type="entry name" value="PRK03837.1"/>
    <property type="match status" value="1"/>
</dbReference>
<dbReference type="SMART" id="SM00345">
    <property type="entry name" value="HTH_GNTR"/>
    <property type="match status" value="1"/>
</dbReference>
<dbReference type="InterPro" id="IPR036390">
    <property type="entry name" value="WH_DNA-bd_sf"/>
</dbReference>
<dbReference type="SUPFAM" id="SSF46785">
    <property type="entry name" value="Winged helix' DNA-binding domain"/>
    <property type="match status" value="1"/>
</dbReference>
<dbReference type="SMART" id="SM00895">
    <property type="entry name" value="FCD"/>
    <property type="match status" value="1"/>
</dbReference>
<keyword evidence="3" id="KW-0804">Transcription</keyword>
<evidence type="ECO:0000313" key="6">
    <source>
        <dbReference type="Proteomes" id="UP000305654"/>
    </source>
</evidence>
<evidence type="ECO:0000313" key="5">
    <source>
        <dbReference type="EMBL" id="TLU74657.1"/>
    </source>
</evidence>
<dbReference type="PROSITE" id="PS50949">
    <property type="entry name" value="HTH_GNTR"/>
    <property type="match status" value="1"/>
</dbReference>
<dbReference type="Gene3D" id="1.10.10.10">
    <property type="entry name" value="Winged helix-like DNA-binding domain superfamily/Winged helix DNA-binding domain"/>
    <property type="match status" value="1"/>
</dbReference>
<evidence type="ECO:0000259" key="4">
    <source>
        <dbReference type="PROSITE" id="PS50949"/>
    </source>
</evidence>
<dbReference type="PRINTS" id="PR00035">
    <property type="entry name" value="HTHGNTR"/>
</dbReference>
<comment type="caution">
    <text evidence="5">The sequence shown here is derived from an EMBL/GenBank/DDBJ whole genome shotgun (WGS) entry which is preliminary data.</text>
</comment>
<accession>A0A5R9JDM6</accession>
<dbReference type="PANTHER" id="PTHR43537:SF5">
    <property type="entry name" value="UXU OPERON TRANSCRIPTIONAL REGULATOR"/>
    <property type="match status" value="1"/>
</dbReference>
<organism evidence="5 6">
    <name type="scientific">Lichenicoccus roseus</name>
    <dbReference type="NCBI Taxonomy" id="2683649"/>
    <lineage>
        <taxon>Bacteria</taxon>
        <taxon>Pseudomonadati</taxon>
        <taxon>Pseudomonadota</taxon>
        <taxon>Alphaproteobacteria</taxon>
        <taxon>Acetobacterales</taxon>
        <taxon>Acetobacteraceae</taxon>
        <taxon>Lichenicoccus</taxon>
    </lineage>
</organism>
<dbReference type="Proteomes" id="UP000305654">
    <property type="component" value="Unassembled WGS sequence"/>
</dbReference>
<dbReference type="AlphaFoldDB" id="A0A5R9JDM6"/>
<dbReference type="GO" id="GO:0003700">
    <property type="term" value="F:DNA-binding transcription factor activity"/>
    <property type="evidence" value="ECO:0007669"/>
    <property type="project" value="InterPro"/>
</dbReference>
<keyword evidence="2" id="KW-0238">DNA-binding</keyword>
<dbReference type="InterPro" id="IPR011711">
    <property type="entry name" value="GntR_C"/>
</dbReference>
<protein>
    <submittedName>
        <fullName evidence="5">Transcriptional regulator NanR</fullName>
    </submittedName>
</protein>
<evidence type="ECO:0000256" key="1">
    <source>
        <dbReference type="ARBA" id="ARBA00023015"/>
    </source>
</evidence>
<dbReference type="Pfam" id="PF07729">
    <property type="entry name" value="FCD"/>
    <property type="match status" value="1"/>
</dbReference>
<dbReference type="EMBL" id="VCDI01000001">
    <property type="protein sequence ID" value="TLU74657.1"/>
    <property type="molecule type" value="Genomic_DNA"/>
</dbReference>
<dbReference type="OrthoDB" id="9812645at2"/>
<keyword evidence="6" id="KW-1185">Reference proteome</keyword>
<dbReference type="SUPFAM" id="SSF48008">
    <property type="entry name" value="GntR ligand-binding domain-like"/>
    <property type="match status" value="1"/>
</dbReference>
<reference evidence="5 6" key="1">
    <citation type="submission" date="2019-05" db="EMBL/GenBank/DDBJ databases">
        <authorList>
            <person name="Pankratov T."/>
            <person name="Grouzdev D."/>
        </authorList>
    </citation>
    <scope>NUCLEOTIDE SEQUENCE [LARGE SCALE GENOMIC DNA]</scope>
    <source>
        <strain evidence="5 6">KEBCLARHB70R</strain>
    </source>
</reference>
<evidence type="ECO:0000256" key="3">
    <source>
        <dbReference type="ARBA" id="ARBA00023163"/>
    </source>
</evidence>
<gene>
    <name evidence="5" type="primary">nanR</name>
    <name evidence="5" type="ORF">FE263_03065</name>
</gene>
<dbReference type="InterPro" id="IPR036388">
    <property type="entry name" value="WH-like_DNA-bd_sf"/>
</dbReference>
<dbReference type="GO" id="GO:0003677">
    <property type="term" value="F:DNA binding"/>
    <property type="evidence" value="ECO:0007669"/>
    <property type="project" value="UniProtKB-KW"/>
</dbReference>